<gene>
    <name evidence="2" type="ORF">G9U51_05540</name>
</gene>
<evidence type="ECO:0000313" key="3">
    <source>
        <dbReference type="Proteomes" id="UP000744769"/>
    </source>
</evidence>
<keyword evidence="1" id="KW-0812">Transmembrane</keyword>
<dbReference type="AlphaFoldDB" id="A0A967EGL8"/>
<feature type="transmembrane region" description="Helical" evidence="1">
    <location>
        <begin position="56"/>
        <end position="76"/>
    </location>
</feature>
<evidence type="ECO:0000313" key="2">
    <source>
        <dbReference type="EMBL" id="NHN55248.1"/>
    </source>
</evidence>
<reference evidence="2" key="1">
    <citation type="submission" date="2020-03" db="EMBL/GenBank/DDBJ databases">
        <title>Draft sequencing of Calidifontibacter sp. DB0510.</title>
        <authorList>
            <person name="Kim D.-U."/>
        </authorList>
    </citation>
    <scope>NUCLEOTIDE SEQUENCE</scope>
    <source>
        <strain evidence="2">DB0510</strain>
    </source>
</reference>
<accession>A0A967EGL8</accession>
<feature type="transmembrane region" description="Helical" evidence="1">
    <location>
        <begin position="15"/>
        <end position="35"/>
    </location>
</feature>
<keyword evidence="1" id="KW-0472">Membrane</keyword>
<comment type="caution">
    <text evidence="2">The sequence shown here is derived from an EMBL/GenBank/DDBJ whole genome shotgun (WGS) entry which is preliminary data.</text>
</comment>
<sequence length="205" mass="22038">MSRWWSLYVVDAGKLPLAVCFASFVLTFLGTRAVTRLIRSGRGPFRNQALPDGTRVHHAVPGIVLLLAGAITALASSHLVPLIIAGVLVGSGGSLVLDEFALILHLDDVYWAHEGRASVQAVALTCMCFALLLLGYTPASVEALTDRDAAVRYVVLTVVLLTIVFCIVCAMKGKYRLVLLAVFLPIVAIVGACRLARPGSPWFRR</sequence>
<proteinExistence type="predicted"/>
<feature type="transmembrane region" description="Helical" evidence="1">
    <location>
        <begin position="118"/>
        <end position="138"/>
    </location>
</feature>
<dbReference type="EMBL" id="JAAOIV010000003">
    <property type="protein sequence ID" value="NHN55248.1"/>
    <property type="molecule type" value="Genomic_DNA"/>
</dbReference>
<protein>
    <submittedName>
        <fullName evidence="2">Uncharacterized protein</fullName>
    </submittedName>
</protein>
<evidence type="ECO:0000256" key="1">
    <source>
        <dbReference type="SAM" id="Phobius"/>
    </source>
</evidence>
<keyword evidence="1" id="KW-1133">Transmembrane helix</keyword>
<feature type="transmembrane region" description="Helical" evidence="1">
    <location>
        <begin position="177"/>
        <end position="197"/>
    </location>
</feature>
<dbReference type="Proteomes" id="UP000744769">
    <property type="component" value="Unassembled WGS sequence"/>
</dbReference>
<keyword evidence="3" id="KW-1185">Reference proteome</keyword>
<organism evidence="2 3">
    <name type="scientific">Metallococcus carri</name>
    <dbReference type="NCBI Taxonomy" id="1656884"/>
    <lineage>
        <taxon>Bacteria</taxon>
        <taxon>Bacillati</taxon>
        <taxon>Actinomycetota</taxon>
        <taxon>Actinomycetes</taxon>
        <taxon>Micrococcales</taxon>
        <taxon>Dermacoccaceae</taxon>
        <taxon>Metallococcus</taxon>
    </lineage>
</organism>
<feature type="transmembrane region" description="Helical" evidence="1">
    <location>
        <begin position="150"/>
        <end position="170"/>
    </location>
</feature>
<feature type="transmembrane region" description="Helical" evidence="1">
    <location>
        <begin position="82"/>
        <end position="106"/>
    </location>
</feature>
<dbReference type="RefSeq" id="WP_166194424.1">
    <property type="nucleotide sequence ID" value="NZ_JAAOIV010000003.1"/>
</dbReference>
<name>A0A967EGL8_9MICO</name>